<gene>
    <name evidence="1" type="ORF">NDU88_005774</name>
</gene>
<name>A0AAV7QFN9_PLEWA</name>
<evidence type="ECO:0000313" key="2">
    <source>
        <dbReference type="Proteomes" id="UP001066276"/>
    </source>
</evidence>
<dbReference type="AlphaFoldDB" id="A0AAV7QFN9"/>
<protein>
    <submittedName>
        <fullName evidence="1">Uncharacterized protein</fullName>
    </submittedName>
</protein>
<evidence type="ECO:0000313" key="1">
    <source>
        <dbReference type="EMBL" id="KAJ1139401.1"/>
    </source>
</evidence>
<keyword evidence="2" id="KW-1185">Reference proteome</keyword>
<reference evidence="1" key="1">
    <citation type="journal article" date="2022" name="bioRxiv">
        <title>Sequencing and chromosome-scale assembly of the giantPleurodeles waltlgenome.</title>
        <authorList>
            <person name="Brown T."/>
            <person name="Elewa A."/>
            <person name="Iarovenko S."/>
            <person name="Subramanian E."/>
            <person name="Araus A.J."/>
            <person name="Petzold A."/>
            <person name="Susuki M."/>
            <person name="Suzuki K.-i.T."/>
            <person name="Hayashi T."/>
            <person name="Toyoda A."/>
            <person name="Oliveira C."/>
            <person name="Osipova E."/>
            <person name="Leigh N.D."/>
            <person name="Simon A."/>
            <person name="Yun M.H."/>
        </authorList>
    </citation>
    <scope>NUCLEOTIDE SEQUENCE</scope>
    <source>
        <strain evidence="1">20211129_DDA</strain>
        <tissue evidence="1">Liver</tissue>
    </source>
</reference>
<accession>A0AAV7QFN9</accession>
<sequence length="102" mass="11830">VSAKKDDLKKVFKAWEEARKGQALLGVRLLLKVEMMDHFTDPFTERDQESVVPTSHSRCDSLSGRERCLTAVRRPKHIEAKLSLLELQERKLTLIEMRLVLE</sequence>
<proteinExistence type="predicted"/>
<feature type="non-terminal residue" evidence="1">
    <location>
        <position position="1"/>
    </location>
</feature>
<dbReference type="EMBL" id="JANPWB010000010">
    <property type="protein sequence ID" value="KAJ1139401.1"/>
    <property type="molecule type" value="Genomic_DNA"/>
</dbReference>
<organism evidence="1 2">
    <name type="scientific">Pleurodeles waltl</name>
    <name type="common">Iberian ribbed newt</name>
    <dbReference type="NCBI Taxonomy" id="8319"/>
    <lineage>
        <taxon>Eukaryota</taxon>
        <taxon>Metazoa</taxon>
        <taxon>Chordata</taxon>
        <taxon>Craniata</taxon>
        <taxon>Vertebrata</taxon>
        <taxon>Euteleostomi</taxon>
        <taxon>Amphibia</taxon>
        <taxon>Batrachia</taxon>
        <taxon>Caudata</taxon>
        <taxon>Salamandroidea</taxon>
        <taxon>Salamandridae</taxon>
        <taxon>Pleurodelinae</taxon>
        <taxon>Pleurodeles</taxon>
    </lineage>
</organism>
<dbReference type="Proteomes" id="UP001066276">
    <property type="component" value="Chromosome 6"/>
</dbReference>
<comment type="caution">
    <text evidence="1">The sequence shown here is derived from an EMBL/GenBank/DDBJ whole genome shotgun (WGS) entry which is preliminary data.</text>
</comment>